<keyword evidence="3" id="KW-1185">Reference proteome</keyword>
<dbReference type="OrthoDB" id="5326335at2"/>
<organism evidence="2 3">
    <name type="scientific">Thiocapsa roseopersicina</name>
    <dbReference type="NCBI Taxonomy" id="1058"/>
    <lineage>
        <taxon>Bacteria</taxon>
        <taxon>Pseudomonadati</taxon>
        <taxon>Pseudomonadota</taxon>
        <taxon>Gammaproteobacteria</taxon>
        <taxon>Chromatiales</taxon>
        <taxon>Chromatiaceae</taxon>
        <taxon>Thiocapsa</taxon>
    </lineage>
</organism>
<proteinExistence type="predicted"/>
<evidence type="ECO:0000259" key="1">
    <source>
        <dbReference type="PROSITE" id="PS50075"/>
    </source>
</evidence>
<dbReference type="InterPro" id="IPR009081">
    <property type="entry name" value="PP-bd_ACP"/>
</dbReference>
<dbReference type="AlphaFoldDB" id="A0A1H2QE25"/>
<reference evidence="3" key="1">
    <citation type="submission" date="2016-10" db="EMBL/GenBank/DDBJ databases">
        <authorList>
            <person name="Varghese N."/>
            <person name="Submissions S."/>
        </authorList>
    </citation>
    <scope>NUCLEOTIDE SEQUENCE [LARGE SCALE GENOMIC DNA]</scope>
    <source>
        <strain evidence="3">DSM 217</strain>
    </source>
</reference>
<feature type="domain" description="Carrier" evidence="1">
    <location>
        <begin position="1"/>
        <end position="74"/>
    </location>
</feature>
<dbReference type="RefSeq" id="WP_093027275.1">
    <property type="nucleotide sequence ID" value="NZ_FNNZ01000001.1"/>
</dbReference>
<dbReference type="Pfam" id="PF00550">
    <property type="entry name" value="PP-binding"/>
    <property type="match status" value="1"/>
</dbReference>
<dbReference type="InterPro" id="IPR036736">
    <property type="entry name" value="ACP-like_sf"/>
</dbReference>
<accession>A0A1H2QE25</accession>
<dbReference type="PROSITE" id="PS50075">
    <property type="entry name" value="CARRIER"/>
    <property type="match status" value="1"/>
</dbReference>
<dbReference type="Gene3D" id="1.10.1200.10">
    <property type="entry name" value="ACP-like"/>
    <property type="match status" value="1"/>
</dbReference>
<dbReference type="EMBL" id="FNNZ01000001">
    <property type="protein sequence ID" value="SDW05058.1"/>
    <property type="molecule type" value="Genomic_DNA"/>
</dbReference>
<gene>
    <name evidence="2" type="ORF">SAMN05421783_101223</name>
</gene>
<dbReference type="Proteomes" id="UP000198816">
    <property type="component" value="Unassembled WGS sequence"/>
</dbReference>
<name>A0A1H2QE25_THIRO</name>
<evidence type="ECO:0000313" key="3">
    <source>
        <dbReference type="Proteomes" id="UP000198816"/>
    </source>
</evidence>
<dbReference type="STRING" id="1058.SAMN05421783_101223"/>
<sequence>MDKRLALILSEVFRLKEKEINIALTKADVGSWDSLKQMDLVLTLEREYNILLTIPDILRMVSVAGIVDVLREKGVALED</sequence>
<dbReference type="SUPFAM" id="SSF47336">
    <property type="entry name" value="ACP-like"/>
    <property type="match status" value="1"/>
</dbReference>
<evidence type="ECO:0000313" key="2">
    <source>
        <dbReference type="EMBL" id="SDW05058.1"/>
    </source>
</evidence>
<protein>
    <submittedName>
        <fullName evidence="2">Acyl carrier protein</fullName>
    </submittedName>
</protein>